<comment type="caution">
    <text evidence="1">The sequence shown here is derived from an EMBL/GenBank/DDBJ whole genome shotgun (WGS) entry which is preliminary data.</text>
</comment>
<dbReference type="Proteomes" id="UP000789570">
    <property type="component" value="Unassembled WGS sequence"/>
</dbReference>
<sequence length="47" mass="5176">ADDSLLYDPLDQPSQLLIRRDSISSHSSLTSLPSQWSINGPMDSFIA</sequence>
<feature type="non-terminal residue" evidence="1">
    <location>
        <position position="1"/>
    </location>
</feature>
<keyword evidence="2" id="KW-1185">Reference proteome</keyword>
<evidence type="ECO:0000313" key="2">
    <source>
        <dbReference type="Proteomes" id="UP000789570"/>
    </source>
</evidence>
<dbReference type="AlphaFoldDB" id="A0A9N9NY39"/>
<reference evidence="1" key="1">
    <citation type="submission" date="2021-06" db="EMBL/GenBank/DDBJ databases">
        <authorList>
            <person name="Kallberg Y."/>
            <person name="Tangrot J."/>
            <person name="Rosling A."/>
        </authorList>
    </citation>
    <scope>NUCLEOTIDE SEQUENCE</scope>
    <source>
        <strain evidence="1">UK204</strain>
    </source>
</reference>
<gene>
    <name evidence="1" type="ORF">FCALED_LOCUS17739</name>
</gene>
<accession>A0A9N9NY39</accession>
<protein>
    <submittedName>
        <fullName evidence="1">8059_t:CDS:1</fullName>
    </submittedName>
</protein>
<organism evidence="1 2">
    <name type="scientific">Funneliformis caledonium</name>
    <dbReference type="NCBI Taxonomy" id="1117310"/>
    <lineage>
        <taxon>Eukaryota</taxon>
        <taxon>Fungi</taxon>
        <taxon>Fungi incertae sedis</taxon>
        <taxon>Mucoromycota</taxon>
        <taxon>Glomeromycotina</taxon>
        <taxon>Glomeromycetes</taxon>
        <taxon>Glomerales</taxon>
        <taxon>Glomeraceae</taxon>
        <taxon>Funneliformis</taxon>
    </lineage>
</organism>
<name>A0A9N9NY39_9GLOM</name>
<proteinExistence type="predicted"/>
<dbReference type="EMBL" id="CAJVPQ010029215">
    <property type="protein sequence ID" value="CAG8774509.1"/>
    <property type="molecule type" value="Genomic_DNA"/>
</dbReference>
<evidence type="ECO:0000313" key="1">
    <source>
        <dbReference type="EMBL" id="CAG8774509.1"/>
    </source>
</evidence>